<accession>A0A543FUC4</accession>
<organism evidence="7 8">
    <name type="scientific">Pseudonocardia cypriaca</name>
    <dbReference type="NCBI Taxonomy" id="882449"/>
    <lineage>
        <taxon>Bacteria</taxon>
        <taxon>Bacillati</taxon>
        <taxon>Actinomycetota</taxon>
        <taxon>Actinomycetes</taxon>
        <taxon>Pseudonocardiales</taxon>
        <taxon>Pseudonocardiaceae</taxon>
        <taxon>Pseudonocardia</taxon>
    </lineage>
</organism>
<keyword evidence="8" id="KW-1185">Reference proteome</keyword>
<dbReference type="EMBL" id="VFPH01000002">
    <property type="protein sequence ID" value="TQM37430.1"/>
    <property type="molecule type" value="Genomic_DNA"/>
</dbReference>
<feature type="domain" description="O-methyltransferase C-terminal" evidence="5">
    <location>
        <begin position="109"/>
        <end position="303"/>
    </location>
</feature>
<dbReference type="Gene3D" id="1.10.10.10">
    <property type="entry name" value="Winged helix-like DNA-binding domain superfamily/Winged helix DNA-binding domain"/>
    <property type="match status" value="1"/>
</dbReference>
<dbReference type="Pfam" id="PF08100">
    <property type="entry name" value="Dimerisation"/>
    <property type="match status" value="1"/>
</dbReference>
<dbReference type="GO" id="GO:0032259">
    <property type="term" value="P:methylation"/>
    <property type="evidence" value="ECO:0007669"/>
    <property type="project" value="UniProtKB-KW"/>
</dbReference>
<evidence type="ECO:0000313" key="8">
    <source>
        <dbReference type="Proteomes" id="UP000319818"/>
    </source>
</evidence>
<dbReference type="PANTHER" id="PTHR43712:SF2">
    <property type="entry name" value="O-METHYLTRANSFERASE CICE"/>
    <property type="match status" value="1"/>
</dbReference>
<dbReference type="InterPro" id="IPR036390">
    <property type="entry name" value="WH_DNA-bd_sf"/>
</dbReference>
<protein>
    <submittedName>
        <fullName evidence="7">Methyltransferase family protein</fullName>
    </submittedName>
</protein>
<dbReference type="InterPro" id="IPR001077">
    <property type="entry name" value="COMT_C"/>
</dbReference>
<dbReference type="Gene3D" id="1.10.287.1350">
    <property type="match status" value="1"/>
</dbReference>
<dbReference type="InterPro" id="IPR012967">
    <property type="entry name" value="COMT_dimerisation"/>
</dbReference>
<dbReference type="InterPro" id="IPR029063">
    <property type="entry name" value="SAM-dependent_MTases_sf"/>
</dbReference>
<dbReference type="PANTHER" id="PTHR43712">
    <property type="entry name" value="PUTATIVE (AFU_ORTHOLOGUE AFUA_4G14580)-RELATED"/>
    <property type="match status" value="1"/>
</dbReference>
<name>A0A543FUC4_9PSEU</name>
<evidence type="ECO:0000256" key="4">
    <source>
        <dbReference type="PIRSR" id="PIRSR005739-1"/>
    </source>
</evidence>
<dbReference type="PROSITE" id="PS51683">
    <property type="entry name" value="SAM_OMT_II"/>
    <property type="match status" value="1"/>
</dbReference>
<feature type="domain" description="O-methyltransferase dimerisation" evidence="6">
    <location>
        <begin position="9"/>
        <end position="83"/>
    </location>
</feature>
<dbReference type="PIRSF" id="PIRSF005739">
    <property type="entry name" value="O-mtase"/>
    <property type="match status" value="1"/>
</dbReference>
<keyword evidence="2 7" id="KW-0808">Transferase</keyword>
<dbReference type="SUPFAM" id="SSF46785">
    <property type="entry name" value="Winged helix' DNA-binding domain"/>
    <property type="match status" value="1"/>
</dbReference>
<dbReference type="InterPro" id="IPR036388">
    <property type="entry name" value="WH-like_DNA-bd_sf"/>
</dbReference>
<feature type="active site" description="Proton acceptor" evidence="4">
    <location>
        <position position="231"/>
    </location>
</feature>
<dbReference type="Proteomes" id="UP000319818">
    <property type="component" value="Unassembled WGS sequence"/>
</dbReference>
<dbReference type="Pfam" id="PF00891">
    <property type="entry name" value="Methyltransf_2"/>
    <property type="match status" value="1"/>
</dbReference>
<dbReference type="InterPro" id="IPR016461">
    <property type="entry name" value="COMT-like"/>
</dbReference>
<gene>
    <name evidence="7" type="ORF">FB388_4639</name>
</gene>
<proteinExistence type="predicted"/>
<sequence>MTPDARLARLTDGYVVTQLLWVAAELRIADELAGGPRTAEELAEKVGADAGALRRVLRGLAAEEVFEELPDRRFGLTATSELLREGVEGSQRGAVLARGGLYYGALAGLLDAVRDGGTPFERVHGMTFFQYLDAQPANSARFQGSMAVRAVREAAAVVEAYDFRRFRSLVDVGGGSGVLLREILGAAPQLSATLFDRPEVVRDAQLPAVGGDFFSDVPAGADAYVLSRVIHDWTDDEAVAILRTVRRAIPDTGTLLLVEAVLPERAADDPAAIRMDVHMLTLLGGQERTADEFAALLDVGGFRLDRVLPTGPRSGVHVLVARPV</sequence>
<keyword evidence="3" id="KW-0949">S-adenosyl-L-methionine</keyword>
<evidence type="ECO:0000256" key="3">
    <source>
        <dbReference type="ARBA" id="ARBA00022691"/>
    </source>
</evidence>
<comment type="caution">
    <text evidence="7">The sequence shown here is derived from an EMBL/GenBank/DDBJ whole genome shotgun (WGS) entry which is preliminary data.</text>
</comment>
<dbReference type="Gene3D" id="3.40.50.150">
    <property type="entry name" value="Vaccinia Virus protein VP39"/>
    <property type="match status" value="1"/>
</dbReference>
<evidence type="ECO:0000256" key="2">
    <source>
        <dbReference type="ARBA" id="ARBA00022679"/>
    </source>
</evidence>
<evidence type="ECO:0000256" key="1">
    <source>
        <dbReference type="ARBA" id="ARBA00022603"/>
    </source>
</evidence>
<reference evidence="7 8" key="1">
    <citation type="submission" date="2019-06" db="EMBL/GenBank/DDBJ databases">
        <title>Sequencing the genomes of 1000 actinobacteria strains.</title>
        <authorList>
            <person name="Klenk H.-P."/>
        </authorList>
    </citation>
    <scope>NUCLEOTIDE SEQUENCE [LARGE SCALE GENOMIC DNA]</scope>
    <source>
        <strain evidence="7 8">DSM 45511</strain>
    </source>
</reference>
<dbReference type="AlphaFoldDB" id="A0A543FUC4"/>
<evidence type="ECO:0000259" key="6">
    <source>
        <dbReference type="Pfam" id="PF08100"/>
    </source>
</evidence>
<dbReference type="OrthoDB" id="3804952at2"/>
<evidence type="ECO:0000313" key="7">
    <source>
        <dbReference type="EMBL" id="TQM37430.1"/>
    </source>
</evidence>
<dbReference type="GO" id="GO:0046983">
    <property type="term" value="F:protein dimerization activity"/>
    <property type="evidence" value="ECO:0007669"/>
    <property type="project" value="InterPro"/>
</dbReference>
<evidence type="ECO:0000259" key="5">
    <source>
        <dbReference type="Pfam" id="PF00891"/>
    </source>
</evidence>
<dbReference type="SUPFAM" id="SSF53335">
    <property type="entry name" value="S-adenosyl-L-methionine-dependent methyltransferases"/>
    <property type="match status" value="1"/>
</dbReference>
<dbReference type="GO" id="GO:0008171">
    <property type="term" value="F:O-methyltransferase activity"/>
    <property type="evidence" value="ECO:0007669"/>
    <property type="project" value="InterPro"/>
</dbReference>
<dbReference type="RefSeq" id="WP_142104251.1">
    <property type="nucleotide sequence ID" value="NZ_VFPH01000002.1"/>
</dbReference>
<keyword evidence="1 7" id="KW-0489">Methyltransferase</keyword>